<dbReference type="Proteomes" id="UP000054350">
    <property type="component" value="Unassembled WGS sequence"/>
</dbReference>
<dbReference type="Gene3D" id="2.60.40.10">
    <property type="entry name" value="Immunoglobulins"/>
    <property type="match status" value="1"/>
</dbReference>
<feature type="region of interest" description="Disordered" evidence="1">
    <location>
        <begin position="541"/>
        <end position="562"/>
    </location>
</feature>
<evidence type="ECO:0000259" key="2">
    <source>
        <dbReference type="SMART" id="SM00429"/>
    </source>
</evidence>
<dbReference type="InterPro" id="IPR014756">
    <property type="entry name" value="Ig_E-set"/>
</dbReference>
<proteinExistence type="predicted"/>
<evidence type="ECO:0000256" key="1">
    <source>
        <dbReference type="SAM" id="MobiDB-lite"/>
    </source>
</evidence>
<dbReference type="OrthoDB" id="71307at2759"/>
<organism evidence="3 4">
    <name type="scientific">Allomyces macrogynus (strain ATCC 38327)</name>
    <name type="common">Allomyces javanicus var. macrogynus</name>
    <dbReference type="NCBI Taxonomy" id="578462"/>
    <lineage>
        <taxon>Eukaryota</taxon>
        <taxon>Fungi</taxon>
        <taxon>Fungi incertae sedis</taxon>
        <taxon>Blastocladiomycota</taxon>
        <taxon>Blastocladiomycetes</taxon>
        <taxon>Blastocladiales</taxon>
        <taxon>Blastocladiaceae</taxon>
        <taxon>Allomyces</taxon>
    </lineage>
</organism>
<dbReference type="Pfam" id="PF01833">
    <property type="entry name" value="TIG"/>
    <property type="match status" value="1"/>
</dbReference>
<keyword evidence="4" id="KW-1185">Reference proteome</keyword>
<reference evidence="3 4" key="1">
    <citation type="submission" date="2009-11" db="EMBL/GenBank/DDBJ databases">
        <title>Annotation of Allomyces macrogynus ATCC 38327.</title>
        <authorList>
            <consortium name="The Broad Institute Genome Sequencing Platform"/>
            <person name="Russ C."/>
            <person name="Cuomo C."/>
            <person name="Burger G."/>
            <person name="Gray M.W."/>
            <person name="Holland P.W.H."/>
            <person name="King N."/>
            <person name="Lang F.B.F."/>
            <person name="Roger A.J."/>
            <person name="Ruiz-Trillo I."/>
            <person name="Young S.K."/>
            <person name="Zeng Q."/>
            <person name="Gargeya S."/>
            <person name="Fitzgerald M."/>
            <person name="Haas B."/>
            <person name="Abouelleil A."/>
            <person name="Alvarado L."/>
            <person name="Arachchi H.M."/>
            <person name="Berlin A."/>
            <person name="Chapman S.B."/>
            <person name="Gearin G."/>
            <person name="Goldberg J."/>
            <person name="Griggs A."/>
            <person name="Gujja S."/>
            <person name="Hansen M."/>
            <person name="Heiman D."/>
            <person name="Howarth C."/>
            <person name="Larimer J."/>
            <person name="Lui A."/>
            <person name="MacDonald P.J.P."/>
            <person name="McCowen C."/>
            <person name="Montmayeur A."/>
            <person name="Murphy C."/>
            <person name="Neiman D."/>
            <person name="Pearson M."/>
            <person name="Priest M."/>
            <person name="Roberts A."/>
            <person name="Saif S."/>
            <person name="Shea T."/>
            <person name="Sisk P."/>
            <person name="Stolte C."/>
            <person name="Sykes S."/>
            <person name="Wortman J."/>
            <person name="Nusbaum C."/>
            <person name="Birren B."/>
        </authorList>
    </citation>
    <scope>NUCLEOTIDE SEQUENCE [LARGE SCALE GENOMIC DNA]</scope>
    <source>
        <strain evidence="3 4">ATCC 38327</strain>
    </source>
</reference>
<feature type="region of interest" description="Disordered" evidence="1">
    <location>
        <begin position="1113"/>
        <end position="1180"/>
    </location>
</feature>
<evidence type="ECO:0000313" key="4">
    <source>
        <dbReference type="Proteomes" id="UP000054350"/>
    </source>
</evidence>
<feature type="compositionally biased region" description="Low complexity" evidence="1">
    <location>
        <begin position="410"/>
        <end position="421"/>
    </location>
</feature>
<feature type="compositionally biased region" description="Low complexity" evidence="1">
    <location>
        <begin position="502"/>
        <end position="527"/>
    </location>
</feature>
<dbReference type="STRING" id="578462.A0A0L0RV24"/>
<feature type="region of interest" description="Disordered" evidence="1">
    <location>
        <begin position="498"/>
        <end position="527"/>
    </location>
</feature>
<dbReference type="CDD" id="cd00102">
    <property type="entry name" value="IPT"/>
    <property type="match status" value="1"/>
</dbReference>
<feature type="domain" description="IPT/TIG" evidence="2">
    <location>
        <begin position="850"/>
        <end position="936"/>
    </location>
</feature>
<feature type="compositionally biased region" description="Low complexity" evidence="1">
    <location>
        <begin position="1154"/>
        <end position="1179"/>
    </location>
</feature>
<feature type="compositionally biased region" description="Low complexity" evidence="1">
    <location>
        <begin position="375"/>
        <end position="403"/>
    </location>
</feature>
<feature type="region of interest" description="Disordered" evidence="1">
    <location>
        <begin position="647"/>
        <end position="692"/>
    </location>
</feature>
<accession>A0A0L0RV24</accession>
<dbReference type="eggNOG" id="KOG3836">
    <property type="taxonomic scope" value="Eukaryota"/>
</dbReference>
<name>A0A0L0RV24_ALLM3</name>
<dbReference type="EMBL" id="GG745328">
    <property type="protein sequence ID" value="KNE54292.1"/>
    <property type="molecule type" value="Genomic_DNA"/>
</dbReference>
<protein>
    <recommendedName>
        <fullName evidence="2">IPT/TIG domain-containing protein</fullName>
    </recommendedName>
</protein>
<reference evidence="4" key="2">
    <citation type="submission" date="2009-11" db="EMBL/GenBank/DDBJ databases">
        <title>The Genome Sequence of Allomyces macrogynus strain ATCC 38327.</title>
        <authorList>
            <consortium name="The Broad Institute Genome Sequencing Platform"/>
            <person name="Russ C."/>
            <person name="Cuomo C."/>
            <person name="Shea T."/>
            <person name="Young S.K."/>
            <person name="Zeng Q."/>
            <person name="Koehrsen M."/>
            <person name="Haas B."/>
            <person name="Borodovsky M."/>
            <person name="Guigo R."/>
            <person name="Alvarado L."/>
            <person name="Berlin A."/>
            <person name="Borenstein D."/>
            <person name="Chen Z."/>
            <person name="Engels R."/>
            <person name="Freedman E."/>
            <person name="Gellesch M."/>
            <person name="Goldberg J."/>
            <person name="Griggs A."/>
            <person name="Gujja S."/>
            <person name="Heiman D."/>
            <person name="Hepburn T."/>
            <person name="Howarth C."/>
            <person name="Jen D."/>
            <person name="Larson L."/>
            <person name="Lewis B."/>
            <person name="Mehta T."/>
            <person name="Park D."/>
            <person name="Pearson M."/>
            <person name="Roberts A."/>
            <person name="Saif S."/>
            <person name="Shenoy N."/>
            <person name="Sisk P."/>
            <person name="Stolte C."/>
            <person name="Sykes S."/>
            <person name="Walk T."/>
            <person name="White J."/>
            <person name="Yandava C."/>
            <person name="Burger G."/>
            <person name="Gray M.W."/>
            <person name="Holland P.W.H."/>
            <person name="King N."/>
            <person name="Lang F.B.F."/>
            <person name="Roger A.J."/>
            <person name="Ruiz-Trillo I."/>
            <person name="Lander E."/>
            <person name="Nusbaum C."/>
        </authorList>
    </citation>
    <scope>NUCLEOTIDE SEQUENCE [LARGE SCALE GENOMIC DNA]</scope>
    <source>
        <strain evidence="4">ATCC 38327</strain>
    </source>
</reference>
<dbReference type="InterPro" id="IPR057962">
    <property type="entry name" value="SPT23_MGA2_DBD"/>
</dbReference>
<evidence type="ECO:0000313" key="3">
    <source>
        <dbReference type="EMBL" id="KNE54292.1"/>
    </source>
</evidence>
<feature type="compositionally biased region" description="Basic and acidic residues" evidence="1">
    <location>
        <begin position="1128"/>
        <end position="1150"/>
    </location>
</feature>
<dbReference type="Pfam" id="PF25603">
    <property type="entry name" value="SPT23_MGA2_DBD"/>
    <property type="match status" value="1"/>
</dbReference>
<gene>
    <name evidence="3" type="ORF">AMAG_00278</name>
</gene>
<sequence length="1346" mass="139105">MAHPSDPAAAAAAMAAMHPAARRPCDEAPYSSLTIPADMSPARASSAATTNAAHASALMATPRVLYLQSPLPTPSPPAVAMHGVNDYFAIPATTSAAPATTSATVAPTLMPLPGAPPALVLHPADAAKLMSMGLGYVSGVPQPQQPQQAQTQQQQVQQQQAQQAQHALQQMHQQQQQQRAHLLPAGSAAPMLPPTPTTANVGTPSLAHRFHPHLVVPRPLGDHLSATVPFPHGMPGIPLPLGLPGAPLTTDFPPYQIRILGIPPTGAKSRVETQIKLCLQLVSPTGELVTRYQQVRLPDILIANERWRRHGASRASPSSSTADALGAAPTAAAIEPDVLTLHGTVICASDPKRVVTVCHGCVQREAKRAQRKKSAAAATSSPLPSPPGSAASSPATTAGASARGGRRSSRPSSSTDAPPSSDIVMSERKVLLINAPPIMDFSSGDVILPTRIPCYCRHHREKTGFLILFELRNRDGVVVARGASAPILITDDHKSVNKLKRQQQQAQAQSAEAMATQTTAVPTSSASSVAATPAVESVPMTAAASPVDSESPTGVPVSPSLVPARKRSLAESVTTDFATPTSTLPLPAIPDQQTLFAPLGSPTDHGVAMALPPWPAHEYLDPSITVGLSLGTVPVLQAASAAAALTTLSPPPSASTTSSRSSSTGTSASSPELGPYQMEGISHDPSCASSPGAAASQFLKTDLFPNGLSALTGTDAILSLDQYLEWDDPQPARKRARADHFPAPLVTTPTADLSLTSAPLPPPSSFVFDPSSSDAFAAAAANNATPFKLALPPPMRLPSNTSAPVALSVPAMTMPNDPPMAITATSAEALMAAAVSSAPGLALTGPLSQLPRIDRVVPAEGPLHGGIDVTILGCGFNESLTVQFGDVPALSTTYWSVNTLVCKVPPGTHPGPVAVTIKQVDDLGLSGPDPALFTYKDGGDKSVLELALSLIGYNLSGNVDPAHAVAARIVATYSAFGGALPTSTSGSSSSSSSAPADGAAAAVQHCANAWRHATTASDVSVEETVLAALTSGVVSAQAGGDAAMDLRAALAHAAVKGRMPALLKWLMGAEGGVGVDARDANGRTLREVGMEVEWDEGILDGVVENRAASVDEPAAPSFDAVDHGGASKYEHKHEQDTGHETKSADLDIKHVNRPTKSIPTPTPSSSTSKAATLPALPTSTLPPAPSPLSLTGWNIHARLEIFFHAPLTVWIMRAFVLISLLAAVIAHLTTSAVETTLSAGWDSATRVWGDTATRVWGDAAPAWLDFAALAEMEVAAAAEAEASPAVAKRGVVEAVTRWWVDEVVVVATGVTRVGEGGVEEQQVEQQQAEEGETVWQLGRSWRLYVS</sequence>
<dbReference type="SUPFAM" id="SSF81296">
    <property type="entry name" value="E set domains"/>
    <property type="match status" value="1"/>
</dbReference>
<dbReference type="VEuPathDB" id="FungiDB:AMAG_00278"/>
<feature type="compositionally biased region" description="Low complexity" evidence="1">
    <location>
        <begin position="647"/>
        <end position="671"/>
    </location>
</feature>
<feature type="region of interest" description="Disordered" evidence="1">
    <location>
        <begin position="372"/>
        <end position="421"/>
    </location>
</feature>
<dbReference type="SMART" id="SM00429">
    <property type="entry name" value="IPT"/>
    <property type="match status" value="1"/>
</dbReference>
<dbReference type="InterPro" id="IPR002909">
    <property type="entry name" value="IPT_dom"/>
</dbReference>
<dbReference type="InterPro" id="IPR013783">
    <property type="entry name" value="Ig-like_fold"/>
</dbReference>